<comment type="caution">
    <text evidence="4">The sequence shown here is derived from an EMBL/GenBank/DDBJ whole genome shotgun (WGS) entry which is preliminary data.</text>
</comment>
<dbReference type="AlphaFoldDB" id="A0A014QAS4"/>
<dbReference type="Pfam" id="PF00300">
    <property type="entry name" value="His_Phos_1"/>
    <property type="match status" value="1"/>
</dbReference>
<dbReference type="PANTHER" id="PTHR46517:SF1">
    <property type="entry name" value="FRUCTOSE-2,6-BISPHOSPHATASE TIGAR"/>
    <property type="match status" value="1"/>
</dbReference>
<dbReference type="GO" id="GO:0045820">
    <property type="term" value="P:negative regulation of glycolytic process"/>
    <property type="evidence" value="ECO:0007669"/>
    <property type="project" value="TreeGrafter"/>
</dbReference>
<evidence type="ECO:0000256" key="2">
    <source>
        <dbReference type="PIRSR" id="PIRSR613078-1"/>
    </source>
</evidence>
<reference evidence="4 5" key="1">
    <citation type="submission" date="2014-01" db="EMBL/GenBank/DDBJ databases">
        <title>Interspecies Systems Biology Uncovers Metabolites Affecting C. elegans Gene Expression and Life History Traits.</title>
        <authorList>
            <person name="Watson E."/>
            <person name="Macneil L.T."/>
            <person name="Ritter A.D."/>
            <person name="Yilmaz L.S."/>
            <person name="Rosebrock A.P."/>
            <person name="Caudy A.A."/>
            <person name="Walhout A.J."/>
        </authorList>
    </citation>
    <scope>NUCLEOTIDE SEQUENCE [LARGE SCALE GENOMIC DNA]</scope>
    <source>
        <strain evidence="4 5">DA1877</strain>
    </source>
</reference>
<dbReference type="PANTHER" id="PTHR46517">
    <property type="entry name" value="FRUCTOSE-2,6-BISPHOSPHATASE TIGAR"/>
    <property type="match status" value="1"/>
</dbReference>
<feature type="active site" description="Tele-phosphohistidine intermediate" evidence="2">
    <location>
        <position position="11"/>
    </location>
</feature>
<keyword evidence="5" id="KW-1185">Reference proteome</keyword>
<dbReference type="GO" id="GO:0005829">
    <property type="term" value="C:cytosol"/>
    <property type="evidence" value="ECO:0007669"/>
    <property type="project" value="TreeGrafter"/>
</dbReference>
<feature type="active site" description="Proton donor/acceptor" evidence="2">
    <location>
        <position position="84"/>
    </location>
</feature>
<keyword evidence="1" id="KW-0378">Hydrolase</keyword>
<sequence length="213" mass="23601">MHATRIVAIRHGETSWNVDARIQGHLDIPLNDMGLWQAQRAGAALADEHFDAIYSSDLQRALVTAQALGQATGCPVQPDTGLRERCFGSFEGRTFHDIEASAPEHARRWRKRDPEFVPDGGGESLHMLRGRIQHTVDRLAAQHLGGQIALVAHGGVMDILYRLATRQDLQAPRAWELGNAAINRLLWTPEGLTLVGWGDVSHLQHTSRDEFVS</sequence>
<name>A0A014QAS4_9BURK</name>
<evidence type="ECO:0000256" key="1">
    <source>
        <dbReference type="ARBA" id="ARBA00022801"/>
    </source>
</evidence>
<feature type="binding site" evidence="3">
    <location>
        <position position="60"/>
    </location>
    <ligand>
        <name>substrate</name>
    </ligand>
</feature>
<dbReference type="Proteomes" id="UP000020766">
    <property type="component" value="Unassembled WGS sequence"/>
</dbReference>
<evidence type="ECO:0000313" key="4">
    <source>
        <dbReference type="EMBL" id="EXU80227.1"/>
    </source>
</evidence>
<dbReference type="RefSeq" id="WP_043383178.1">
    <property type="nucleotide sequence ID" value="NZ_JBOK01000009.1"/>
</dbReference>
<dbReference type="SMART" id="SM00855">
    <property type="entry name" value="PGAM"/>
    <property type="match status" value="1"/>
</dbReference>
<dbReference type="STRING" id="225991.MA05_04325"/>
<protein>
    <submittedName>
        <fullName evidence="4">Phosphoglycerate mutase</fullName>
    </submittedName>
</protein>
<feature type="binding site" evidence="3">
    <location>
        <begin position="10"/>
        <end position="17"/>
    </location>
    <ligand>
        <name>substrate</name>
    </ligand>
</feature>
<gene>
    <name evidence="4" type="ORF">AX13_18220</name>
</gene>
<organism evidence="4 5">
    <name type="scientific">Comamonas aquatica DA1877</name>
    <dbReference type="NCBI Taxonomy" id="1457173"/>
    <lineage>
        <taxon>Bacteria</taxon>
        <taxon>Pseudomonadati</taxon>
        <taxon>Pseudomonadota</taxon>
        <taxon>Betaproteobacteria</taxon>
        <taxon>Burkholderiales</taxon>
        <taxon>Comamonadaceae</taxon>
        <taxon>Comamonas</taxon>
    </lineage>
</organism>
<evidence type="ECO:0000256" key="3">
    <source>
        <dbReference type="PIRSR" id="PIRSR613078-2"/>
    </source>
</evidence>
<accession>A0A014QAS4</accession>
<evidence type="ECO:0000313" key="5">
    <source>
        <dbReference type="Proteomes" id="UP000020766"/>
    </source>
</evidence>
<proteinExistence type="predicted"/>
<dbReference type="GO" id="GO:0004331">
    <property type="term" value="F:fructose-2,6-bisphosphate 2-phosphatase activity"/>
    <property type="evidence" value="ECO:0007669"/>
    <property type="project" value="TreeGrafter"/>
</dbReference>
<dbReference type="EMBL" id="JBOK01000009">
    <property type="protein sequence ID" value="EXU80227.1"/>
    <property type="molecule type" value="Genomic_DNA"/>
</dbReference>
<dbReference type="PATRIC" id="fig|1457173.3.peg.1891"/>
<dbReference type="Gene3D" id="3.40.50.1240">
    <property type="entry name" value="Phosphoglycerate mutase-like"/>
    <property type="match status" value="1"/>
</dbReference>
<dbReference type="GeneID" id="74939769"/>
<dbReference type="SUPFAM" id="SSF53254">
    <property type="entry name" value="Phosphoglycerate mutase-like"/>
    <property type="match status" value="1"/>
</dbReference>
<dbReference type="InterPro" id="IPR013078">
    <property type="entry name" value="His_Pase_superF_clade-1"/>
</dbReference>
<dbReference type="GO" id="GO:0043456">
    <property type="term" value="P:regulation of pentose-phosphate shunt"/>
    <property type="evidence" value="ECO:0007669"/>
    <property type="project" value="TreeGrafter"/>
</dbReference>
<dbReference type="InterPro" id="IPR051695">
    <property type="entry name" value="Phosphoglycerate_Mutase"/>
</dbReference>
<dbReference type="CDD" id="cd07067">
    <property type="entry name" value="HP_PGM_like"/>
    <property type="match status" value="1"/>
</dbReference>
<dbReference type="InterPro" id="IPR029033">
    <property type="entry name" value="His_PPase_superfam"/>
</dbReference>